<evidence type="ECO:0000313" key="4">
    <source>
        <dbReference type="EMBL" id="RLN38565.1"/>
    </source>
</evidence>
<feature type="domain" description="EF-hand" evidence="3">
    <location>
        <begin position="46"/>
        <end position="81"/>
    </location>
</feature>
<dbReference type="FunFam" id="1.10.238.10:FF:000268">
    <property type="entry name" value="Centrin 2"/>
    <property type="match status" value="1"/>
</dbReference>
<dbReference type="InterPro" id="IPR002048">
    <property type="entry name" value="EF_hand_dom"/>
</dbReference>
<evidence type="ECO:0000313" key="5">
    <source>
        <dbReference type="Proteomes" id="UP000275267"/>
    </source>
</evidence>
<dbReference type="EMBL" id="PQIB02000001">
    <property type="protein sequence ID" value="RLN38565.1"/>
    <property type="molecule type" value="Genomic_DNA"/>
</dbReference>
<evidence type="ECO:0000259" key="3">
    <source>
        <dbReference type="PROSITE" id="PS50222"/>
    </source>
</evidence>
<dbReference type="InterPro" id="IPR011992">
    <property type="entry name" value="EF-hand-dom_pair"/>
</dbReference>
<gene>
    <name evidence="4" type="ORF">C2845_PM01G44060</name>
</gene>
<keyword evidence="5" id="KW-1185">Reference proteome</keyword>
<dbReference type="GO" id="GO:0016460">
    <property type="term" value="C:myosin II complex"/>
    <property type="evidence" value="ECO:0007669"/>
    <property type="project" value="TreeGrafter"/>
</dbReference>
<comment type="caution">
    <text evidence="4">The sequence shown here is derived from an EMBL/GenBank/DDBJ whole genome shotgun (WGS) entry which is preliminary data.</text>
</comment>
<dbReference type="PROSITE" id="PS00018">
    <property type="entry name" value="EF_HAND_1"/>
    <property type="match status" value="2"/>
</dbReference>
<reference evidence="5" key="1">
    <citation type="journal article" date="2019" name="Nat. Commun.">
        <title>The genome of broomcorn millet.</title>
        <authorList>
            <person name="Zou C."/>
            <person name="Miki D."/>
            <person name="Li D."/>
            <person name="Tang Q."/>
            <person name="Xiao L."/>
            <person name="Rajput S."/>
            <person name="Deng P."/>
            <person name="Jia W."/>
            <person name="Huang R."/>
            <person name="Zhang M."/>
            <person name="Sun Y."/>
            <person name="Hu J."/>
            <person name="Fu X."/>
            <person name="Schnable P.S."/>
            <person name="Li F."/>
            <person name="Zhang H."/>
            <person name="Feng B."/>
            <person name="Zhu X."/>
            <person name="Liu R."/>
            <person name="Schnable J.C."/>
            <person name="Zhu J.-K."/>
            <person name="Zhang H."/>
        </authorList>
    </citation>
    <scope>NUCLEOTIDE SEQUENCE [LARGE SCALE GENOMIC DNA]</scope>
</reference>
<dbReference type="SUPFAM" id="SSF47473">
    <property type="entry name" value="EF-hand"/>
    <property type="match status" value="1"/>
</dbReference>
<protein>
    <submittedName>
        <fullName evidence="4">Calcium-binding protein CML8</fullName>
    </submittedName>
</protein>
<dbReference type="SMART" id="SM00054">
    <property type="entry name" value="EFh"/>
    <property type="match status" value="2"/>
</dbReference>
<dbReference type="CDD" id="cd00051">
    <property type="entry name" value="EFh"/>
    <property type="match status" value="1"/>
</dbReference>
<accession>A0A3L6TGH3</accession>
<dbReference type="OrthoDB" id="343296at2759"/>
<dbReference type="Gene3D" id="1.10.238.10">
    <property type="entry name" value="EF-hand"/>
    <property type="match status" value="1"/>
</dbReference>
<dbReference type="GO" id="GO:0005509">
    <property type="term" value="F:calcium ion binding"/>
    <property type="evidence" value="ECO:0007669"/>
    <property type="project" value="InterPro"/>
</dbReference>
<dbReference type="InterPro" id="IPR050230">
    <property type="entry name" value="CALM/Myosin/TropC-like"/>
</dbReference>
<keyword evidence="1" id="KW-0677">Repeat</keyword>
<evidence type="ECO:0000256" key="2">
    <source>
        <dbReference type="ARBA" id="ARBA00022837"/>
    </source>
</evidence>
<feature type="domain" description="EF-hand" evidence="3">
    <location>
        <begin position="82"/>
        <end position="117"/>
    </location>
</feature>
<name>A0A3L6TGH3_PANMI</name>
<evidence type="ECO:0000256" key="1">
    <source>
        <dbReference type="ARBA" id="ARBA00022737"/>
    </source>
</evidence>
<organism evidence="4 5">
    <name type="scientific">Panicum miliaceum</name>
    <name type="common">Proso millet</name>
    <name type="synonym">Broomcorn millet</name>
    <dbReference type="NCBI Taxonomy" id="4540"/>
    <lineage>
        <taxon>Eukaryota</taxon>
        <taxon>Viridiplantae</taxon>
        <taxon>Streptophyta</taxon>
        <taxon>Embryophyta</taxon>
        <taxon>Tracheophyta</taxon>
        <taxon>Spermatophyta</taxon>
        <taxon>Magnoliopsida</taxon>
        <taxon>Liliopsida</taxon>
        <taxon>Poales</taxon>
        <taxon>Poaceae</taxon>
        <taxon>PACMAD clade</taxon>
        <taxon>Panicoideae</taxon>
        <taxon>Panicodae</taxon>
        <taxon>Paniceae</taxon>
        <taxon>Panicinae</taxon>
        <taxon>Panicum</taxon>
        <taxon>Panicum sect. Panicum</taxon>
    </lineage>
</organism>
<sequence>MGRSIVAVVVVAANQPDDRGGGQGRQRHHRLRRFVHMMTDKMGERDARDELYKAFRIIDKDGNGKISDIDIQRLAIETGEHFTLDEVREMIEAADENGDGEIDLEEFMKMMRRTNLGSGF</sequence>
<dbReference type="PANTHER" id="PTHR23048:SF0">
    <property type="entry name" value="CALMODULIN LIKE 3"/>
    <property type="match status" value="1"/>
</dbReference>
<dbReference type="PROSITE" id="PS50222">
    <property type="entry name" value="EF_HAND_2"/>
    <property type="match status" value="2"/>
</dbReference>
<keyword evidence="2" id="KW-0106">Calcium</keyword>
<dbReference type="AlphaFoldDB" id="A0A3L6TGH3"/>
<dbReference type="Pfam" id="PF13499">
    <property type="entry name" value="EF-hand_7"/>
    <property type="match status" value="1"/>
</dbReference>
<dbReference type="InterPro" id="IPR018247">
    <property type="entry name" value="EF_Hand_1_Ca_BS"/>
</dbReference>
<dbReference type="PANTHER" id="PTHR23048">
    <property type="entry name" value="MYOSIN LIGHT CHAIN 1, 3"/>
    <property type="match status" value="1"/>
</dbReference>
<dbReference type="STRING" id="4540.A0A3L6TGH3"/>
<dbReference type="Proteomes" id="UP000275267">
    <property type="component" value="Unassembled WGS sequence"/>
</dbReference>
<proteinExistence type="predicted"/>